<dbReference type="GO" id="GO:0006353">
    <property type="term" value="P:DNA-templated transcription termination"/>
    <property type="evidence" value="ECO:0007669"/>
    <property type="project" value="UniProtKB-KW"/>
</dbReference>
<dbReference type="Proteomes" id="UP000250235">
    <property type="component" value="Unassembled WGS sequence"/>
</dbReference>
<sequence length="387" mass="43845">MLESSNFTIFSSRDPSAVHRLHFLQFHLFSSSAVSAARILKSRSGNVKENSYAADYLINFFGFSRKRALRVCEKIKFGGPEIPASVIAFFKKHGFSEFQIARIVGRSPAVFQLNPKRNLLPKIQFFYSLGISGPDTAKIISTSRFLLGRSLKNQLIPSFELIKSFVKSNEDAVNIIKRCPSIIELNVQSTMTSNVASLLNAGIPEAKIVHAFKKNPRVLVMSPDKLSKCVEKIKQMGFDPCTGSFLTGLYVMRKPTSSVWNRKMEVYKKWGYSESQVLASFRKFPWCMGASADKINRAMDYFINQLCDPLVFLRVPQIVSLSFEETIVPRCSVLQFLKSRGLLRKNASLSHVLIISKKKFFEQFVLGFADETPELLELYPQRLHPSK</sequence>
<accession>A0A2Z7AR32</accession>
<keyword evidence="5" id="KW-1185">Reference proteome</keyword>
<dbReference type="PANTHER" id="PTHR13068">
    <property type="entry name" value="CGI-12 PROTEIN-RELATED"/>
    <property type="match status" value="1"/>
</dbReference>
<organism evidence="4 5">
    <name type="scientific">Dorcoceras hygrometricum</name>
    <dbReference type="NCBI Taxonomy" id="472368"/>
    <lineage>
        <taxon>Eukaryota</taxon>
        <taxon>Viridiplantae</taxon>
        <taxon>Streptophyta</taxon>
        <taxon>Embryophyta</taxon>
        <taxon>Tracheophyta</taxon>
        <taxon>Spermatophyta</taxon>
        <taxon>Magnoliopsida</taxon>
        <taxon>eudicotyledons</taxon>
        <taxon>Gunneridae</taxon>
        <taxon>Pentapetalae</taxon>
        <taxon>asterids</taxon>
        <taxon>lamiids</taxon>
        <taxon>Lamiales</taxon>
        <taxon>Gesneriaceae</taxon>
        <taxon>Didymocarpoideae</taxon>
        <taxon>Trichosporeae</taxon>
        <taxon>Loxocarpinae</taxon>
        <taxon>Dorcoceras</taxon>
    </lineage>
</organism>
<dbReference type="InterPro" id="IPR038538">
    <property type="entry name" value="MTERF_sf"/>
</dbReference>
<keyword evidence="2" id="KW-0804">Transcription</keyword>
<dbReference type="AlphaFoldDB" id="A0A2Z7AR32"/>
<reference evidence="4 5" key="1">
    <citation type="journal article" date="2015" name="Proc. Natl. Acad. Sci. U.S.A.">
        <title>The resurrection genome of Boea hygrometrica: A blueprint for survival of dehydration.</title>
        <authorList>
            <person name="Xiao L."/>
            <person name="Yang G."/>
            <person name="Zhang L."/>
            <person name="Yang X."/>
            <person name="Zhao S."/>
            <person name="Ji Z."/>
            <person name="Zhou Q."/>
            <person name="Hu M."/>
            <person name="Wang Y."/>
            <person name="Chen M."/>
            <person name="Xu Y."/>
            <person name="Jin H."/>
            <person name="Xiao X."/>
            <person name="Hu G."/>
            <person name="Bao F."/>
            <person name="Hu Y."/>
            <person name="Wan P."/>
            <person name="Li L."/>
            <person name="Deng X."/>
            <person name="Kuang T."/>
            <person name="Xiang C."/>
            <person name="Zhu J.K."/>
            <person name="Oliver M.J."/>
            <person name="He Y."/>
        </authorList>
    </citation>
    <scope>NUCLEOTIDE SEQUENCE [LARGE SCALE GENOMIC DNA]</scope>
    <source>
        <strain evidence="5">cv. XS01</strain>
    </source>
</reference>
<dbReference type="FunFam" id="1.25.70.10:FF:000001">
    <property type="entry name" value="Mitochondrial transcription termination factor-like"/>
    <property type="match status" value="1"/>
</dbReference>
<name>A0A2Z7AR32_9LAMI</name>
<dbReference type="InterPro" id="IPR003690">
    <property type="entry name" value="MTERF"/>
</dbReference>
<dbReference type="EMBL" id="KV013932">
    <property type="protein sequence ID" value="KZV23330.1"/>
    <property type="molecule type" value="Genomic_DNA"/>
</dbReference>
<keyword evidence="2" id="KW-0806">Transcription termination</keyword>
<evidence type="ECO:0000256" key="2">
    <source>
        <dbReference type="ARBA" id="ARBA00022472"/>
    </source>
</evidence>
<dbReference type="GO" id="GO:0003676">
    <property type="term" value="F:nucleic acid binding"/>
    <property type="evidence" value="ECO:0007669"/>
    <property type="project" value="InterPro"/>
</dbReference>
<dbReference type="PANTHER" id="PTHR13068:SF166">
    <property type="entry name" value="TRANSCRIPTION TERMINATION FACTOR MTERF15, MITOCHONDRIAL-LIKE"/>
    <property type="match status" value="1"/>
</dbReference>
<keyword evidence="2" id="KW-0805">Transcription regulation</keyword>
<comment type="similarity">
    <text evidence="1">Belongs to the mTERF family.</text>
</comment>
<dbReference type="Gene3D" id="1.25.70.10">
    <property type="entry name" value="Transcription termination factor 3, mitochondrial"/>
    <property type="match status" value="1"/>
</dbReference>
<dbReference type="OrthoDB" id="637682at2759"/>
<evidence type="ECO:0008006" key="6">
    <source>
        <dbReference type="Google" id="ProtNLM"/>
    </source>
</evidence>
<proteinExistence type="inferred from homology"/>
<evidence type="ECO:0000256" key="1">
    <source>
        <dbReference type="ARBA" id="ARBA00007692"/>
    </source>
</evidence>
<protein>
    <recommendedName>
        <fullName evidence="6">Mitochondrial transcription termination factor family protein</fullName>
    </recommendedName>
</protein>
<dbReference type="Pfam" id="PF02536">
    <property type="entry name" value="mTERF"/>
    <property type="match status" value="2"/>
</dbReference>
<gene>
    <name evidence="4" type="ORF">F511_02231</name>
</gene>
<evidence type="ECO:0000313" key="5">
    <source>
        <dbReference type="Proteomes" id="UP000250235"/>
    </source>
</evidence>
<evidence type="ECO:0000313" key="4">
    <source>
        <dbReference type="EMBL" id="KZV23330.1"/>
    </source>
</evidence>
<evidence type="ECO:0000256" key="3">
    <source>
        <dbReference type="ARBA" id="ARBA00022946"/>
    </source>
</evidence>
<dbReference type="SMART" id="SM00733">
    <property type="entry name" value="Mterf"/>
    <property type="match status" value="6"/>
</dbReference>
<keyword evidence="3" id="KW-0809">Transit peptide</keyword>